<organism evidence="1 2">
    <name type="scientific">Planosporangium thailandense</name>
    <dbReference type="NCBI Taxonomy" id="765197"/>
    <lineage>
        <taxon>Bacteria</taxon>
        <taxon>Bacillati</taxon>
        <taxon>Actinomycetota</taxon>
        <taxon>Actinomycetes</taxon>
        <taxon>Micromonosporales</taxon>
        <taxon>Micromonosporaceae</taxon>
        <taxon>Planosporangium</taxon>
    </lineage>
</organism>
<dbReference type="EMBL" id="JAATVY010000001">
    <property type="protein sequence ID" value="NJC68137.1"/>
    <property type="molecule type" value="Genomic_DNA"/>
</dbReference>
<proteinExistence type="predicted"/>
<comment type="caution">
    <text evidence="1">The sequence shown here is derived from an EMBL/GenBank/DDBJ whole genome shotgun (WGS) entry which is preliminary data.</text>
</comment>
<evidence type="ECO:0000313" key="1">
    <source>
        <dbReference type="EMBL" id="NJC68137.1"/>
    </source>
</evidence>
<dbReference type="Proteomes" id="UP000722989">
    <property type="component" value="Unassembled WGS sequence"/>
</dbReference>
<dbReference type="RefSeq" id="WP_167923054.1">
    <property type="nucleotide sequence ID" value="NZ_JAATVY010000001.1"/>
</dbReference>
<keyword evidence="2" id="KW-1185">Reference proteome</keyword>
<gene>
    <name evidence="1" type="ORF">HC031_00150</name>
</gene>
<protein>
    <submittedName>
        <fullName evidence="1">Uncharacterized protein</fullName>
    </submittedName>
</protein>
<accession>A0ABX0XQI6</accession>
<reference evidence="1 2" key="1">
    <citation type="submission" date="2020-03" db="EMBL/GenBank/DDBJ databases">
        <title>WGS of the type strain of Planosporangium spp.</title>
        <authorList>
            <person name="Thawai C."/>
        </authorList>
    </citation>
    <scope>NUCLEOTIDE SEQUENCE [LARGE SCALE GENOMIC DNA]</scope>
    <source>
        <strain evidence="1 2">TBRC 5610</strain>
    </source>
</reference>
<evidence type="ECO:0000313" key="2">
    <source>
        <dbReference type="Proteomes" id="UP000722989"/>
    </source>
</evidence>
<name>A0ABX0XQI6_9ACTN</name>
<sequence length="83" mass="8793">MTIAPNSPHELGNRIAIAKVTLAVHRIHTGTGRCEACGHLCPCDAANSAANTIAAYGLPVVEAASAMRLPNQRRFLRARKTST</sequence>